<sequence>MPLFSDEWEGHRMTEKARKPANIHFIQRFGK</sequence>
<evidence type="ECO:0000313" key="1">
    <source>
        <dbReference type="EMBL" id="MBB4027550.1"/>
    </source>
</evidence>
<reference evidence="1 2" key="1">
    <citation type="submission" date="2020-08" db="EMBL/GenBank/DDBJ databases">
        <title>Genomic Encyclopedia of Type Strains, Phase IV (KMG-IV): sequencing the most valuable type-strain genomes for metagenomic binning, comparative biology and taxonomic classification.</title>
        <authorList>
            <person name="Goeker M."/>
        </authorList>
    </citation>
    <scope>NUCLEOTIDE SEQUENCE [LARGE SCALE GENOMIC DNA]</scope>
    <source>
        <strain evidence="1 2">DSM 105721</strain>
    </source>
</reference>
<dbReference type="EMBL" id="JACIES010000010">
    <property type="protein sequence ID" value="MBB4027550.1"/>
    <property type="molecule type" value="Genomic_DNA"/>
</dbReference>
<proteinExistence type="predicted"/>
<keyword evidence="2" id="KW-1185">Reference proteome</keyword>
<evidence type="ECO:0000313" key="2">
    <source>
        <dbReference type="Proteomes" id="UP000546007"/>
    </source>
</evidence>
<protein>
    <submittedName>
        <fullName evidence="1">Uncharacterized protein</fullName>
    </submittedName>
</protein>
<dbReference type="Proteomes" id="UP000546007">
    <property type="component" value="Unassembled WGS sequence"/>
</dbReference>
<dbReference type="AlphaFoldDB" id="A0A7W6HYZ9"/>
<organism evidence="1 2">
    <name type="scientific">Butyricimonas faecihominis</name>
    <dbReference type="NCBI Taxonomy" id="1472416"/>
    <lineage>
        <taxon>Bacteria</taxon>
        <taxon>Pseudomonadati</taxon>
        <taxon>Bacteroidota</taxon>
        <taxon>Bacteroidia</taxon>
        <taxon>Bacteroidales</taxon>
        <taxon>Odoribacteraceae</taxon>
        <taxon>Butyricimonas</taxon>
    </lineage>
</organism>
<accession>A0A7W6HYZ9</accession>
<name>A0A7W6HYZ9_9BACT</name>
<comment type="caution">
    <text evidence="1">The sequence shown here is derived from an EMBL/GenBank/DDBJ whole genome shotgun (WGS) entry which is preliminary data.</text>
</comment>
<gene>
    <name evidence="1" type="ORF">GGR14_003362</name>
</gene>